<dbReference type="PANTHER" id="PTHR22807">
    <property type="entry name" value="NOP2 YEAST -RELATED NOL1/NOP2/FMU SUN DOMAIN-CONTAINING"/>
    <property type="match status" value="1"/>
</dbReference>
<dbReference type="GO" id="GO:0005730">
    <property type="term" value="C:nucleolus"/>
    <property type="evidence" value="ECO:0000318"/>
    <property type="project" value="GO_Central"/>
</dbReference>
<evidence type="ECO:0000256" key="1">
    <source>
        <dbReference type="ARBA" id="ARBA00004604"/>
    </source>
</evidence>
<evidence type="ECO:0000313" key="14">
    <source>
        <dbReference type="EMBL" id="EEB07330.1"/>
    </source>
</evidence>
<dbReference type="InterPro" id="IPR023273">
    <property type="entry name" value="RCMT_NOP2"/>
</dbReference>
<dbReference type="InterPro" id="IPR001678">
    <property type="entry name" value="MeTrfase_RsmB-F_NOP2_dom"/>
</dbReference>
<keyword evidence="5 10" id="KW-0808">Transferase</keyword>
<comment type="similarity">
    <text evidence="2 10">Belongs to the class I-like SAM-binding methyltransferase superfamily. RsmB/NOP family.</text>
</comment>
<feature type="compositionally biased region" description="Acidic residues" evidence="12">
    <location>
        <begin position="72"/>
        <end position="122"/>
    </location>
</feature>
<dbReference type="GO" id="GO:0070475">
    <property type="term" value="P:rRNA base methylation"/>
    <property type="evidence" value="ECO:0000318"/>
    <property type="project" value="GO_Central"/>
</dbReference>
<dbReference type="Pfam" id="PF01189">
    <property type="entry name" value="Methyltr_RsmB-F"/>
    <property type="match status" value="1"/>
</dbReference>
<dbReference type="JaponicusDB" id="SJAG_02417">
    <property type="gene designation" value="nop2"/>
</dbReference>
<feature type="active site" description="Nucleophile" evidence="10">
    <location>
        <position position="476"/>
    </location>
</feature>
<dbReference type="InterPro" id="IPR054728">
    <property type="entry name" value="RsmB-like_ferredoxin"/>
</dbReference>
<dbReference type="GO" id="GO:0030687">
    <property type="term" value="C:preribosome, large subunit precursor"/>
    <property type="evidence" value="ECO:0007669"/>
    <property type="project" value="EnsemblFungi"/>
</dbReference>
<dbReference type="VEuPathDB" id="FungiDB:SJAG_02417"/>
<dbReference type="PANTHER" id="PTHR22807:SF30">
    <property type="entry name" value="28S RRNA (CYTOSINE(4447)-C(5))-METHYLTRANSFERASE-RELATED"/>
    <property type="match status" value="1"/>
</dbReference>
<evidence type="ECO:0000256" key="10">
    <source>
        <dbReference type="PROSITE-ProRule" id="PRU01023"/>
    </source>
</evidence>
<dbReference type="SUPFAM" id="SSF53335">
    <property type="entry name" value="S-adenosyl-L-methionine-dependent methyltransferases"/>
    <property type="match status" value="1"/>
</dbReference>
<protein>
    <recommendedName>
        <fullName evidence="9">Nucleolar protein 2</fullName>
    </recommendedName>
</protein>
<evidence type="ECO:0000256" key="6">
    <source>
        <dbReference type="ARBA" id="ARBA00022691"/>
    </source>
</evidence>
<dbReference type="eggNOG" id="KOG1122">
    <property type="taxonomic scope" value="Eukaryota"/>
</dbReference>
<dbReference type="EMBL" id="KE651166">
    <property type="protein sequence ID" value="EEB07330.1"/>
    <property type="molecule type" value="Genomic_DNA"/>
</dbReference>
<evidence type="ECO:0000256" key="8">
    <source>
        <dbReference type="ARBA" id="ARBA00023242"/>
    </source>
</evidence>
<dbReference type="GO" id="GO:0000470">
    <property type="term" value="P:maturation of LSU-rRNA"/>
    <property type="evidence" value="ECO:0000318"/>
    <property type="project" value="GO_Central"/>
</dbReference>
<keyword evidence="7 10" id="KW-0694">RNA-binding</keyword>
<dbReference type="InterPro" id="IPR023267">
    <property type="entry name" value="RCMT"/>
</dbReference>
<feature type="binding site" evidence="10">
    <location>
        <position position="401"/>
    </location>
    <ligand>
        <name>S-adenosyl-L-methionine</name>
        <dbReference type="ChEBI" id="CHEBI:59789"/>
    </ligand>
</feature>
<keyword evidence="16" id="KW-1185">Reference proteome</keyword>
<feature type="coiled-coil region" evidence="11">
    <location>
        <begin position="137"/>
        <end position="169"/>
    </location>
</feature>
<proteinExistence type="inferred from homology"/>
<dbReference type="GeneID" id="7050062"/>
<evidence type="ECO:0000256" key="7">
    <source>
        <dbReference type="ARBA" id="ARBA00022884"/>
    </source>
</evidence>
<evidence type="ECO:0000256" key="3">
    <source>
        <dbReference type="ARBA" id="ARBA00022517"/>
    </source>
</evidence>
<accession>B6K2E9</accession>
<dbReference type="PROSITE" id="PS51686">
    <property type="entry name" value="SAM_MT_RSMB_NOP"/>
    <property type="match status" value="1"/>
</dbReference>
<gene>
    <name evidence="15" type="primary">nop2</name>
    <name evidence="14" type="ORF">SJAG_02417</name>
</gene>
<dbReference type="GO" id="GO:0003723">
    <property type="term" value="F:RNA binding"/>
    <property type="evidence" value="ECO:0007669"/>
    <property type="project" value="UniProtKB-UniRule"/>
</dbReference>
<dbReference type="InterPro" id="IPR029063">
    <property type="entry name" value="SAM-dependent_MTases_sf"/>
</dbReference>
<evidence type="ECO:0000256" key="11">
    <source>
        <dbReference type="SAM" id="Coils"/>
    </source>
</evidence>
<dbReference type="GO" id="GO:0009383">
    <property type="term" value="F:rRNA (cytosine-C5-)-methyltransferase activity"/>
    <property type="evidence" value="ECO:0000318"/>
    <property type="project" value="GO_Central"/>
</dbReference>
<feature type="region of interest" description="Disordered" evidence="12">
    <location>
        <begin position="1"/>
        <end position="136"/>
    </location>
</feature>
<dbReference type="SMR" id="B6K2E9"/>
<evidence type="ECO:0000256" key="12">
    <source>
        <dbReference type="SAM" id="MobiDB-lite"/>
    </source>
</evidence>
<evidence type="ECO:0000313" key="16">
    <source>
        <dbReference type="Proteomes" id="UP000001744"/>
    </source>
</evidence>
<dbReference type="InterPro" id="IPR049560">
    <property type="entry name" value="MeTrfase_RsmB-F_NOP2_cat"/>
</dbReference>
<organism evidence="14 16">
    <name type="scientific">Schizosaccharomyces japonicus (strain yFS275 / FY16936)</name>
    <name type="common">Fission yeast</name>
    <dbReference type="NCBI Taxonomy" id="402676"/>
    <lineage>
        <taxon>Eukaryota</taxon>
        <taxon>Fungi</taxon>
        <taxon>Dikarya</taxon>
        <taxon>Ascomycota</taxon>
        <taxon>Taphrinomycotina</taxon>
        <taxon>Schizosaccharomycetes</taxon>
        <taxon>Schizosaccharomycetales</taxon>
        <taxon>Schizosaccharomycetaceae</taxon>
        <taxon>Schizosaccharomyces</taxon>
    </lineage>
</organism>
<feature type="binding site" evidence="10">
    <location>
        <begin position="350"/>
        <end position="356"/>
    </location>
    <ligand>
        <name>S-adenosyl-L-methionine</name>
        <dbReference type="ChEBI" id="CHEBI:59789"/>
    </ligand>
</feature>
<dbReference type="STRING" id="402676.B6K2E9"/>
<dbReference type="OrthoDB" id="427002at2759"/>
<dbReference type="GO" id="GO:0000463">
    <property type="term" value="P:maturation of LSU-rRNA from tricistronic rRNA transcript (SSU-rRNA, 5.8S rRNA, LSU-rRNA)"/>
    <property type="evidence" value="ECO:0007669"/>
    <property type="project" value="EnsemblFungi"/>
</dbReference>
<comment type="subcellular location">
    <subcellularLocation>
        <location evidence="1">Nucleus</location>
        <location evidence="1">Nucleolus</location>
    </subcellularLocation>
</comment>
<keyword evidence="4 10" id="KW-0489">Methyltransferase</keyword>
<dbReference type="OMA" id="PIGSWTK"/>
<evidence type="ECO:0000256" key="9">
    <source>
        <dbReference type="ARBA" id="ARBA00082314"/>
    </source>
</evidence>
<dbReference type="NCBIfam" id="TIGR00446">
    <property type="entry name" value="nop2p"/>
    <property type="match status" value="1"/>
</dbReference>
<dbReference type="HOGENOM" id="CLU_005316_3_2_1"/>
<keyword evidence="6 10" id="KW-0949">S-adenosyl-L-methionine</keyword>
<keyword evidence="3" id="KW-0690">Ribosome biogenesis</keyword>
<dbReference type="GO" id="GO:1902626">
    <property type="term" value="P:assembly of large subunit precursor of preribosome"/>
    <property type="evidence" value="ECO:0007669"/>
    <property type="project" value="EnsemblFungi"/>
</dbReference>
<dbReference type="Pfam" id="PF22458">
    <property type="entry name" value="RsmF-B_ferredox"/>
    <property type="match status" value="1"/>
</dbReference>
<feature type="binding site" evidence="10">
    <location>
        <position position="374"/>
    </location>
    <ligand>
        <name>S-adenosyl-L-methionine</name>
        <dbReference type="ChEBI" id="CHEBI:59789"/>
    </ligand>
</feature>
<dbReference type="InterPro" id="IPR011023">
    <property type="entry name" value="Nop2p"/>
</dbReference>
<feature type="domain" description="SAM-dependent MTase RsmB/NOP-type" evidence="13">
    <location>
        <begin position="258"/>
        <end position="547"/>
    </location>
</feature>
<reference evidence="14 16" key="1">
    <citation type="journal article" date="2011" name="Science">
        <title>Comparative functional genomics of the fission yeasts.</title>
        <authorList>
            <person name="Rhind N."/>
            <person name="Chen Z."/>
            <person name="Yassour M."/>
            <person name="Thompson D.A."/>
            <person name="Haas B.J."/>
            <person name="Habib N."/>
            <person name="Wapinski I."/>
            <person name="Roy S."/>
            <person name="Lin M.F."/>
            <person name="Heiman D.I."/>
            <person name="Young S.K."/>
            <person name="Furuya K."/>
            <person name="Guo Y."/>
            <person name="Pidoux A."/>
            <person name="Chen H.M."/>
            <person name="Robbertse B."/>
            <person name="Goldberg J.M."/>
            <person name="Aoki K."/>
            <person name="Bayne E.H."/>
            <person name="Berlin A.M."/>
            <person name="Desjardins C.A."/>
            <person name="Dobbs E."/>
            <person name="Dukaj L."/>
            <person name="Fan L."/>
            <person name="FitzGerald M.G."/>
            <person name="French C."/>
            <person name="Gujja S."/>
            <person name="Hansen K."/>
            <person name="Keifenheim D."/>
            <person name="Levin J.Z."/>
            <person name="Mosher R.A."/>
            <person name="Mueller C.A."/>
            <person name="Pfiffner J."/>
            <person name="Priest M."/>
            <person name="Russ C."/>
            <person name="Smialowska A."/>
            <person name="Swoboda P."/>
            <person name="Sykes S.M."/>
            <person name="Vaughn M."/>
            <person name="Vengrova S."/>
            <person name="Yoder R."/>
            <person name="Zeng Q."/>
            <person name="Allshire R."/>
            <person name="Baulcombe D."/>
            <person name="Birren B.W."/>
            <person name="Brown W."/>
            <person name="Ekwall K."/>
            <person name="Kellis M."/>
            <person name="Leatherwood J."/>
            <person name="Levin H."/>
            <person name="Margalit H."/>
            <person name="Martienssen R."/>
            <person name="Nieduszynski C.A."/>
            <person name="Spatafora J.W."/>
            <person name="Friedman N."/>
            <person name="Dalgaard J.Z."/>
            <person name="Baumann P."/>
            <person name="Niki H."/>
            <person name="Regev A."/>
            <person name="Nusbaum C."/>
        </authorList>
    </citation>
    <scope>NUCLEOTIDE SEQUENCE [LARGE SCALE GENOMIC DNA]</scope>
    <source>
        <strain evidence="16">yFS275 / FY16936</strain>
    </source>
</reference>
<evidence type="ECO:0000256" key="2">
    <source>
        <dbReference type="ARBA" id="ARBA00007494"/>
    </source>
</evidence>
<dbReference type="PRINTS" id="PR02012">
    <property type="entry name" value="RCMTNOP2"/>
</dbReference>
<dbReference type="AlphaFoldDB" id="B6K2E9"/>
<name>B6K2E9_SCHJY</name>
<dbReference type="FunFam" id="3.30.70.1170:FF:000001">
    <property type="entry name" value="Ribosomal RNA methyltransferase Nop2"/>
    <property type="match status" value="1"/>
</dbReference>
<evidence type="ECO:0000259" key="13">
    <source>
        <dbReference type="PROSITE" id="PS51686"/>
    </source>
</evidence>
<evidence type="ECO:0000313" key="15">
    <source>
        <dbReference type="JaponicusDB" id="SJAG_02417"/>
    </source>
</evidence>
<dbReference type="Gene3D" id="3.30.70.1170">
    <property type="entry name" value="Sun protein, domain 3"/>
    <property type="match status" value="1"/>
</dbReference>
<dbReference type="RefSeq" id="XP_002173623.1">
    <property type="nucleotide sequence ID" value="XM_002173587.2"/>
</dbReference>
<sequence length="617" mass="69069">MGRRQKNKQGVPPSLDEIKKKAPKPVQKKRKLEAEKPVASRKRKLEKEKKALFAEEEAEDEQLVASGAEEASSNDDEFTGFGSEGEDNDSEVEGAGETDEFDLDEMEDDSDEEDSIFDSDEEAQARPMFSDDSGDEQDLELANMEALSKQIEEEEEQEAEEAEEELHTNVVPEAPVVLPPPGEDTDEAGLSQDLGQVQLRMQEIVRVLNDFKTLCEPGRSRTEYVDQLLKDICTYYGYSRFLAEKLFEMFPVSEAIEFFEANETPRPMTIRTNTLKTNRRELAQALINRGVNLEPIGKWTKVGLQVFDSQVPIGATPEYLAGHYILQAASSFLPVMALAPQPHERILDMSSAPGGKVTYIAALQKNSGVIFANDSNKARIKALSANIHRLGVRNTIVCNYDGRKFPEEVLGGFDRVMLDAPCSGTGVIHKDQSVKANKTAHDFDMLGHLQRQLLLSAIDSVDAESKTGGYIVYSTCSITVDEDEAVIQYALKKRPNVKLVSTGLEFGREGFTRYREKRFHPSLKLTRRYYPHVHNIDGFYVAKLKKLSNKIPTISNTEEEVAEEDEHEIAVSDNLGAHSEELTFNDEADKEIIEASRKKWLKSKGYKVSNKKSEASA</sequence>
<evidence type="ECO:0000256" key="5">
    <source>
        <dbReference type="ARBA" id="ARBA00022679"/>
    </source>
</evidence>
<dbReference type="Proteomes" id="UP000001744">
    <property type="component" value="Unassembled WGS sequence"/>
</dbReference>
<feature type="compositionally biased region" description="Basic residues" evidence="12">
    <location>
        <begin position="21"/>
        <end position="31"/>
    </location>
</feature>
<dbReference type="Gene3D" id="3.40.50.150">
    <property type="entry name" value="Vaccinia Virus protein VP39"/>
    <property type="match status" value="1"/>
</dbReference>
<feature type="binding site" evidence="10">
    <location>
        <position position="419"/>
    </location>
    <ligand>
        <name>S-adenosyl-L-methionine</name>
        <dbReference type="ChEBI" id="CHEBI:59789"/>
    </ligand>
</feature>
<keyword evidence="11" id="KW-0175">Coiled coil</keyword>
<dbReference type="PRINTS" id="PR02008">
    <property type="entry name" value="RCMTFAMILY"/>
</dbReference>
<keyword evidence="8" id="KW-0539">Nucleus</keyword>
<evidence type="ECO:0000256" key="4">
    <source>
        <dbReference type="ARBA" id="ARBA00022603"/>
    </source>
</evidence>